<dbReference type="PROSITE" id="PS51371">
    <property type="entry name" value="CBS"/>
    <property type="match status" value="2"/>
</dbReference>
<dbReference type="EMBL" id="CP000702">
    <property type="protein sequence ID" value="ABQ47611.1"/>
    <property type="molecule type" value="Genomic_DNA"/>
</dbReference>
<dbReference type="PANTHER" id="PTHR48108">
    <property type="entry name" value="CBS DOMAIN-CONTAINING PROTEIN CBSX2, CHLOROPLASTIC"/>
    <property type="match status" value="1"/>
</dbReference>
<keyword evidence="1" id="KW-0677">Repeat</keyword>
<dbReference type="KEGG" id="tpt:Tpet_1605"/>
<dbReference type="SMART" id="SM00116">
    <property type="entry name" value="CBS"/>
    <property type="match status" value="2"/>
</dbReference>
<feature type="domain" description="CBS" evidence="3">
    <location>
        <begin position="7"/>
        <end position="63"/>
    </location>
</feature>
<dbReference type="SUPFAM" id="SSF54631">
    <property type="entry name" value="CBS-domain pair"/>
    <property type="match status" value="1"/>
</dbReference>
<evidence type="ECO:0000256" key="2">
    <source>
        <dbReference type="PROSITE-ProRule" id="PRU00703"/>
    </source>
</evidence>
<dbReference type="Pfam" id="PF00571">
    <property type="entry name" value="CBS"/>
    <property type="match status" value="2"/>
</dbReference>
<evidence type="ECO:0000256" key="1">
    <source>
        <dbReference type="ARBA" id="ARBA00022737"/>
    </source>
</evidence>
<dbReference type="RefSeq" id="WP_011944020.1">
    <property type="nucleotide sequence ID" value="NC_009486.1"/>
</dbReference>
<dbReference type="InterPro" id="IPR045865">
    <property type="entry name" value="ACT-like_dom_sf"/>
</dbReference>
<evidence type="ECO:0000313" key="4">
    <source>
        <dbReference type="EMBL" id="ABQ47611.1"/>
    </source>
</evidence>
<name>A5IN38_THEP1</name>
<dbReference type="Gene3D" id="3.30.70.260">
    <property type="match status" value="1"/>
</dbReference>
<dbReference type="InterPro" id="IPR000644">
    <property type="entry name" value="CBS_dom"/>
</dbReference>
<reference evidence="4 5" key="2">
    <citation type="journal article" date="2009" name="Proc. Natl. Acad. Sci. U.S.A.">
        <title>On the chimeric nature, thermophilic origin, and phylogenetic placement of the Thermotogales.</title>
        <authorList>
            <person name="Zhaxybayeva O."/>
            <person name="Swithers K.S."/>
            <person name="Lapierre P."/>
            <person name="Fournier G.P."/>
            <person name="Bickhart D.M."/>
            <person name="DeBoy R.T."/>
            <person name="Nelson K.E."/>
            <person name="Nesbo C.L."/>
            <person name="Doolittle W.F."/>
            <person name="Gogarten J.P."/>
            <person name="Noll K.M."/>
        </authorList>
    </citation>
    <scope>NUCLEOTIDE SEQUENCE [LARGE SCALE GENOMIC DNA]</scope>
    <source>
        <strain evidence="5">ATCC BAA-488 / DSM 13995 / JCM 10881 / RKU-1</strain>
    </source>
</reference>
<dbReference type="PANTHER" id="PTHR48108:SF34">
    <property type="entry name" value="CBS DOMAIN-CONTAINING PROTEIN YHCV"/>
    <property type="match status" value="1"/>
</dbReference>
<dbReference type="InterPro" id="IPR046342">
    <property type="entry name" value="CBS_dom_sf"/>
</dbReference>
<evidence type="ECO:0000259" key="3">
    <source>
        <dbReference type="PROSITE" id="PS51371"/>
    </source>
</evidence>
<dbReference type="Gene3D" id="3.10.580.10">
    <property type="entry name" value="CBS-domain"/>
    <property type="match status" value="1"/>
</dbReference>
<dbReference type="SUPFAM" id="SSF55021">
    <property type="entry name" value="ACT-like"/>
    <property type="match status" value="1"/>
</dbReference>
<dbReference type="eggNOG" id="COG0517">
    <property type="taxonomic scope" value="Bacteria"/>
</dbReference>
<gene>
    <name evidence="4" type="ordered locus">Tpet_1605</name>
</gene>
<proteinExistence type="predicted"/>
<feature type="domain" description="CBS" evidence="3">
    <location>
        <begin position="81"/>
        <end position="139"/>
    </location>
</feature>
<evidence type="ECO:0000313" key="5">
    <source>
        <dbReference type="Proteomes" id="UP000006558"/>
    </source>
</evidence>
<dbReference type="AlphaFoldDB" id="A5IN38"/>
<dbReference type="CDD" id="cd04584">
    <property type="entry name" value="CBS_pair_AcuB_like"/>
    <property type="match status" value="1"/>
</dbReference>
<reference evidence="5" key="1">
    <citation type="submission" date="2007-05" db="EMBL/GenBank/DDBJ databases">
        <title>Complete sequence of Thermotoga petrophila RKU-1.</title>
        <authorList>
            <consortium name="US DOE Joint Genome Institute"/>
            <person name="Copeland A."/>
            <person name="Lucas S."/>
            <person name="Lapidus A."/>
            <person name="Barry K."/>
            <person name="Glavina del Rio T."/>
            <person name="Dalin E."/>
            <person name="Tice H."/>
            <person name="Pitluck S."/>
            <person name="Sims D."/>
            <person name="Brettin T."/>
            <person name="Bruce D."/>
            <person name="Detter J.C."/>
            <person name="Han C."/>
            <person name="Tapia R."/>
            <person name="Schmutz J."/>
            <person name="Larimer F."/>
            <person name="Land M."/>
            <person name="Hauser L."/>
            <person name="Kyrpides N."/>
            <person name="Mikhailova N."/>
            <person name="Nelson K."/>
            <person name="Gogarten J.P."/>
            <person name="Noll K."/>
            <person name="Richardson P."/>
        </authorList>
    </citation>
    <scope>NUCLEOTIDE SEQUENCE [LARGE SCALE GENOMIC DNA]</scope>
    <source>
        <strain evidence="5">ATCC BAA-488 / DSM 13995 / JCM 10881 / RKU-1</strain>
    </source>
</reference>
<organism evidence="4 5">
    <name type="scientific">Thermotoga petrophila (strain ATCC BAA-488 / DSM 13995 / JCM 10881 / RKU-1)</name>
    <dbReference type="NCBI Taxonomy" id="390874"/>
    <lineage>
        <taxon>Bacteria</taxon>
        <taxon>Thermotogati</taxon>
        <taxon>Thermotogota</taxon>
        <taxon>Thermotogae</taxon>
        <taxon>Thermotogales</taxon>
        <taxon>Thermotogaceae</taxon>
        <taxon>Thermotoga</taxon>
    </lineage>
</organism>
<dbReference type="InterPro" id="IPR051462">
    <property type="entry name" value="CBS_domain-containing"/>
</dbReference>
<dbReference type="Pfam" id="PF22190">
    <property type="entry name" value="TTHA0829-like_ACT"/>
    <property type="match status" value="1"/>
</dbReference>
<keyword evidence="2" id="KW-0129">CBS domain</keyword>
<sequence>MLVKDFMTRNPITIAPETSFSEALKLMKQNKIKRLIVMKDEKIVGIVTEKDLLYASPSKATTLNIWELHYLLSKLKIEEIMTKNVVTVNENAPIEDAARIMEEKDISGLPVVDDAGRLVGIITQTDIFKVFVEIFGTKREGTIRYTMEMPDKPGELLEVAKRIYEAGGNIISIATLFEEGKDSYLATLRVENIDHEKFVKSLDEIDVKLLYYHSN</sequence>
<protein>
    <submittedName>
        <fullName evidence="4">CBS domain containing protein</fullName>
    </submittedName>
</protein>
<dbReference type="Proteomes" id="UP000006558">
    <property type="component" value="Chromosome"/>
</dbReference>
<dbReference type="HOGENOM" id="CLU_040681_6_0_0"/>
<accession>A5IN38</accession>
<dbReference type="STRING" id="390874.Tpet_1605"/>